<feature type="compositionally biased region" description="Polar residues" evidence="1">
    <location>
        <begin position="66"/>
        <end position="79"/>
    </location>
</feature>
<keyword evidence="4" id="KW-1185">Reference proteome</keyword>
<feature type="compositionally biased region" description="Basic and acidic residues" evidence="1">
    <location>
        <begin position="80"/>
        <end position="104"/>
    </location>
</feature>
<dbReference type="EMBL" id="KB908910">
    <property type="protein sequence ID" value="EOB15584.1"/>
    <property type="molecule type" value="Genomic_DNA"/>
</dbReference>
<feature type="region of interest" description="Disordered" evidence="1">
    <location>
        <begin position="62"/>
        <end position="145"/>
    </location>
</feature>
<gene>
    <name evidence="3" type="ORF">NBO_2g0075</name>
</gene>
<protein>
    <submittedName>
        <fullName evidence="3">Uncharacterized protein</fullName>
    </submittedName>
</protein>
<name>R0MC86_NOSB1</name>
<feature type="chain" id="PRO_5004355187" evidence="2">
    <location>
        <begin position="20"/>
        <end position="145"/>
    </location>
</feature>
<feature type="signal peptide" evidence="2">
    <location>
        <begin position="1"/>
        <end position="19"/>
    </location>
</feature>
<dbReference type="VEuPathDB" id="MicrosporidiaDB:NBO_2g0075"/>
<sequence length="145" mass="16863">MKYAFVLFIFTLISASGHRQVVYHRGDLEYIQEGDKYIPVLDGDKKAKRKYKYLAFKPDLEKKGAQNVTTDQKSHLSTTSHDENSNQRNDADERSQEVEKERKLSGKKLKKKKNKSSRSVSEKEGKTSKPKSRKKSKKKKSKNRR</sequence>
<evidence type="ECO:0000313" key="3">
    <source>
        <dbReference type="EMBL" id="EOB15584.1"/>
    </source>
</evidence>
<dbReference type="AlphaFoldDB" id="R0MC86"/>
<organism evidence="3 4">
    <name type="scientific">Nosema bombycis (strain CQ1 / CVCC 102059)</name>
    <name type="common">Microsporidian parasite</name>
    <name type="synonym">Pebrine of silkworm</name>
    <dbReference type="NCBI Taxonomy" id="578461"/>
    <lineage>
        <taxon>Eukaryota</taxon>
        <taxon>Fungi</taxon>
        <taxon>Fungi incertae sedis</taxon>
        <taxon>Microsporidia</taxon>
        <taxon>Nosematidae</taxon>
        <taxon>Nosema</taxon>
    </lineage>
</organism>
<dbReference type="HOGENOM" id="CLU_1797022_0_0_1"/>
<evidence type="ECO:0000313" key="4">
    <source>
        <dbReference type="Proteomes" id="UP000016927"/>
    </source>
</evidence>
<feature type="compositionally biased region" description="Basic residues" evidence="1">
    <location>
        <begin position="128"/>
        <end position="145"/>
    </location>
</feature>
<evidence type="ECO:0000256" key="1">
    <source>
        <dbReference type="SAM" id="MobiDB-lite"/>
    </source>
</evidence>
<accession>R0MC86</accession>
<reference evidence="3 4" key="1">
    <citation type="journal article" date="2013" name="BMC Genomics">
        <title>Comparative genomics of parasitic silkworm microsporidia reveal an association between genome expansion and host adaptation.</title>
        <authorList>
            <person name="Pan G."/>
            <person name="Xu J."/>
            <person name="Li T."/>
            <person name="Xia Q."/>
            <person name="Liu S.L."/>
            <person name="Zhang G."/>
            <person name="Li S."/>
            <person name="Li C."/>
            <person name="Liu H."/>
            <person name="Yang L."/>
            <person name="Liu T."/>
            <person name="Zhang X."/>
            <person name="Wu Z."/>
            <person name="Fan W."/>
            <person name="Dang X."/>
            <person name="Xiang H."/>
            <person name="Tao M."/>
            <person name="Li Y."/>
            <person name="Hu J."/>
            <person name="Li Z."/>
            <person name="Lin L."/>
            <person name="Luo J."/>
            <person name="Geng L."/>
            <person name="Wang L."/>
            <person name="Long M."/>
            <person name="Wan Y."/>
            <person name="He N."/>
            <person name="Zhang Z."/>
            <person name="Lu C."/>
            <person name="Keeling P.J."/>
            <person name="Wang J."/>
            <person name="Xiang Z."/>
            <person name="Zhou Z."/>
        </authorList>
    </citation>
    <scope>NUCLEOTIDE SEQUENCE [LARGE SCALE GENOMIC DNA]</scope>
    <source>
        <strain evidence="4">CQ1 / CVCC 102059</strain>
    </source>
</reference>
<evidence type="ECO:0000256" key="2">
    <source>
        <dbReference type="SAM" id="SignalP"/>
    </source>
</evidence>
<keyword evidence="2" id="KW-0732">Signal</keyword>
<proteinExistence type="predicted"/>
<dbReference type="Proteomes" id="UP000016927">
    <property type="component" value="Unassembled WGS sequence"/>
</dbReference>
<feature type="compositionally biased region" description="Basic residues" evidence="1">
    <location>
        <begin position="105"/>
        <end position="116"/>
    </location>
</feature>